<dbReference type="OrthoDB" id="673558at2"/>
<dbReference type="InterPro" id="IPR024422">
    <property type="entry name" value="Protein_unknown_function_OB"/>
</dbReference>
<gene>
    <name evidence="2" type="ORF">FPE01S_02_10040</name>
</gene>
<keyword evidence="1" id="KW-0472">Membrane</keyword>
<proteinExistence type="predicted"/>
<dbReference type="Pfam" id="PF12869">
    <property type="entry name" value="tRNA_anti-like"/>
    <property type="match status" value="1"/>
</dbReference>
<dbReference type="Proteomes" id="UP000033121">
    <property type="component" value="Unassembled WGS sequence"/>
</dbReference>
<comment type="caution">
    <text evidence="2">The sequence shown here is derived from an EMBL/GenBank/DDBJ whole genome shotgun (WGS) entry which is preliminary data.</text>
</comment>
<keyword evidence="1" id="KW-0812">Transmembrane</keyword>
<sequence length="142" mass="15164">MVVGKLSVKRKLLIVLAVGALVAVLTWGWVAYHQLRPSVATLQADTSLSANALFAAFSSDELAAGHHFMDKILEVQGIVQAVDTSSGQVALLLQTSGNGNINCLLRDKPDGNQSEFLNRQITIKGKCAGYLVDVSLVDCIIQ</sequence>
<name>A0A0E9N289_9BACT</name>
<dbReference type="EMBL" id="BBWV01000002">
    <property type="protein sequence ID" value="GAO43898.1"/>
    <property type="molecule type" value="Genomic_DNA"/>
</dbReference>
<evidence type="ECO:0000313" key="2">
    <source>
        <dbReference type="EMBL" id="GAO43898.1"/>
    </source>
</evidence>
<evidence type="ECO:0000256" key="1">
    <source>
        <dbReference type="SAM" id="Phobius"/>
    </source>
</evidence>
<dbReference type="AlphaFoldDB" id="A0A0E9N289"/>
<feature type="transmembrane region" description="Helical" evidence="1">
    <location>
        <begin position="12"/>
        <end position="32"/>
    </location>
</feature>
<accession>A0A0E9N289</accession>
<evidence type="ECO:0008006" key="4">
    <source>
        <dbReference type="Google" id="ProtNLM"/>
    </source>
</evidence>
<keyword evidence="1" id="KW-1133">Transmembrane helix</keyword>
<reference evidence="2 3" key="1">
    <citation type="submission" date="2015-04" db="EMBL/GenBank/DDBJ databases">
        <title>Whole genome shotgun sequence of Flavihumibacter petaseus NBRC 106054.</title>
        <authorList>
            <person name="Miyazawa S."/>
            <person name="Hosoyama A."/>
            <person name="Hashimoto M."/>
            <person name="Noguchi M."/>
            <person name="Tsuchikane K."/>
            <person name="Ohji S."/>
            <person name="Yamazoe A."/>
            <person name="Ichikawa N."/>
            <person name="Kimura A."/>
            <person name="Fujita N."/>
        </authorList>
    </citation>
    <scope>NUCLEOTIDE SEQUENCE [LARGE SCALE GENOMIC DNA]</scope>
    <source>
        <strain evidence="2 3">NBRC 106054</strain>
    </source>
</reference>
<organism evidence="2 3">
    <name type="scientific">Flavihumibacter petaseus NBRC 106054</name>
    <dbReference type="NCBI Taxonomy" id="1220578"/>
    <lineage>
        <taxon>Bacteria</taxon>
        <taxon>Pseudomonadati</taxon>
        <taxon>Bacteroidota</taxon>
        <taxon>Chitinophagia</taxon>
        <taxon>Chitinophagales</taxon>
        <taxon>Chitinophagaceae</taxon>
        <taxon>Flavihumibacter</taxon>
    </lineage>
</organism>
<keyword evidence="3" id="KW-1185">Reference proteome</keyword>
<evidence type="ECO:0000313" key="3">
    <source>
        <dbReference type="Proteomes" id="UP000033121"/>
    </source>
</evidence>
<dbReference type="RefSeq" id="WP_046369713.1">
    <property type="nucleotide sequence ID" value="NZ_BBWV01000002.1"/>
</dbReference>
<protein>
    <recommendedName>
        <fullName evidence="4">tRNA_anti-like</fullName>
    </recommendedName>
</protein>
<dbReference type="STRING" id="1220578.FPE01S_02_10040"/>